<gene>
    <name evidence="1" type="ORF">LdMNPV-J2_00010</name>
</gene>
<evidence type="ECO:0000313" key="1">
    <source>
        <dbReference type="EMBL" id="QDE14866.1"/>
    </source>
</evidence>
<reference evidence="1" key="1">
    <citation type="submission" date="2018-10" db="EMBL/GenBank/DDBJ databases">
        <title>The genome sequence and analysis of 3 newly sequenced Lymantria dispar multinucleocapsid nucleopolyhedrovirus strains: H2, J2 and T3 strain.</title>
        <authorList>
            <person name="Gencer D."/>
            <person name="Inan C."/>
            <person name="Nalcacioglu R."/>
            <person name="Yin F."/>
            <person name="Zhu Z."/>
            <person name="Wang J."/>
            <person name="Hu Z."/>
            <person name="Arif B."/>
            <person name="Demirbag Z."/>
            <person name="Demir I."/>
        </authorList>
    </citation>
    <scope>NUCLEOTIDE SEQUENCE</scope>
    <source>
        <strain evidence="1">J2</strain>
    </source>
</reference>
<sequence>MRAYQSITSKTKHCNLNDPKKLGLINPLHLKQNIVI</sequence>
<organism evidence="1">
    <name type="scientific">Lymantria dispar multicapsid nuclear polyhedrosis virus</name>
    <name type="common">LdMNPV</name>
    <dbReference type="NCBI Taxonomy" id="10449"/>
    <lineage>
        <taxon>Viruses</taxon>
        <taxon>Viruses incertae sedis</taxon>
        <taxon>Naldaviricetes</taxon>
        <taxon>Lefavirales</taxon>
        <taxon>Baculoviridae</taxon>
        <taxon>Alphabaculovirus</taxon>
        <taxon>Alphabaculovirus lydisparis</taxon>
    </lineage>
</organism>
<accession>A0A4Y5X3L8</accession>
<organismHost>
    <name type="scientific">Lepidoptera</name>
    <name type="common">moths &amp; butterflies</name>
    <dbReference type="NCBI Taxonomy" id="7088"/>
</organismHost>
<proteinExistence type="predicted"/>
<dbReference type="EMBL" id="MK089451">
    <property type="protein sequence ID" value="QDE14866.1"/>
    <property type="molecule type" value="Genomic_DNA"/>
</dbReference>
<protein>
    <submittedName>
        <fullName evidence="1">Uncharacterized protein</fullName>
    </submittedName>
</protein>
<name>A0A4Y5X3L8_NPVLD</name>